<keyword evidence="3" id="KW-1185">Reference proteome</keyword>
<keyword evidence="1" id="KW-0472">Membrane</keyword>
<dbReference type="PANTHER" id="PTHR28019:SF7">
    <property type="entry name" value="SUR7 PROTEIN"/>
    <property type="match status" value="1"/>
</dbReference>
<evidence type="ECO:0000313" key="2">
    <source>
        <dbReference type="EMBL" id="KAF2836544.1"/>
    </source>
</evidence>
<dbReference type="Pfam" id="PF06687">
    <property type="entry name" value="SUR7"/>
    <property type="match status" value="1"/>
</dbReference>
<name>A0A9P4S5K2_9PEZI</name>
<dbReference type="GO" id="GO:0051285">
    <property type="term" value="C:cell cortex of cell tip"/>
    <property type="evidence" value="ECO:0007669"/>
    <property type="project" value="TreeGrafter"/>
</dbReference>
<feature type="transmembrane region" description="Helical" evidence="1">
    <location>
        <begin position="6"/>
        <end position="25"/>
    </location>
</feature>
<organism evidence="2 3">
    <name type="scientific">Patellaria atrata CBS 101060</name>
    <dbReference type="NCBI Taxonomy" id="1346257"/>
    <lineage>
        <taxon>Eukaryota</taxon>
        <taxon>Fungi</taxon>
        <taxon>Dikarya</taxon>
        <taxon>Ascomycota</taxon>
        <taxon>Pezizomycotina</taxon>
        <taxon>Dothideomycetes</taxon>
        <taxon>Dothideomycetes incertae sedis</taxon>
        <taxon>Patellariales</taxon>
        <taxon>Patellariaceae</taxon>
        <taxon>Patellaria</taxon>
    </lineage>
</organism>
<dbReference type="InterPro" id="IPR009571">
    <property type="entry name" value="SUR7/Rim9-like_fungi"/>
</dbReference>
<sequence length="307" mass="33673">MRLTALIPILCAIASTILGFLLLFAGHKKNFMEEYHVMTLNTSRIGYELVDLNAGDDDDNSNPISEFIDNIGDDLQDQASDLINNAVGSIAEQLGLQDWYSAHLMDYCYGSYLPGPIGNDTTNPKKHVEDCSDRRAMYHFNPTEILQQSLDDSGVPITLEDLRWPDAIQNGLDGLRIAGRAAFVLYCIGIGLSILTLITSVLGLLFSGRATALLNAALALLAFLAFGIASGIVTAVVVKGSNIINKYGDDIGIEAKRGNKFLGLTWGATAAMLICCVWWMVETCIGHRKRRERTYTEKPRTTHVERA</sequence>
<proteinExistence type="predicted"/>
<dbReference type="GO" id="GO:0005886">
    <property type="term" value="C:plasma membrane"/>
    <property type="evidence" value="ECO:0007669"/>
    <property type="project" value="InterPro"/>
</dbReference>
<reference evidence="2" key="1">
    <citation type="journal article" date="2020" name="Stud. Mycol.">
        <title>101 Dothideomycetes genomes: a test case for predicting lifestyles and emergence of pathogens.</title>
        <authorList>
            <person name="Haridas S."/>
            <person name="Albert R."/>
            <person name="Binder M."/>
            <person name="Bloem J."/>
            <person name="Labutti K."/>
            <person name="Salamov A."/>
            <person name="Andreopoulos B."/>
            <person name="Baker S."/>
            <person name="Barry K."/>
            <person name="Bills G."/>
            <person name="Bluhm B."/>
            <person name="Cannon C."/>
            <person name="Castanera R."/>
            <person name="Culley D."/>
            <person name="Daum C."/>
            <person name="Ezra D."/>
            <person name="Gonzalez J."/>
            <person name="Henrissat B."/>
            <person name="Kuo A."/>
            <person name="Liang C."/>
            <person name="Lipzen A."/>
            <person name="Lutzoni F."/>
            <person name="Magnuson J."/>
            <person name="Mondo S."/>
            <person name="Nolan M."/>
            <person name="Ohm R."/>
            <person name="Pangilinan J."/>
            <person name="Park H.-J."/>
            <person name="Ramirez L."/>
            <person name="Alfaro M."/>
            <person name="Sun H."/>
            <person name="Tritt A."/>
            <person name="Yoshinaga Y."/>
            <person name="Zwiers L.-H."/>
            <person name="Turgeon B."/>
            <person name="Goodwin S."/>
            <person name="Spatafora J."/>
            <person name="Crous P."/>
            <person name="Grigoriev I."/>
        </authorList>
    </citation>
    <scope>NUCLEOTIDE SEQUENCE</scope>
    <source>
        <strain evidence="2">CBS 101060</strain>
    </source>
</reference>
<keyword evidence="1" id="KW-1133">Transmembrane helix</keyword>
<evidence type="ECO:0000313" key="3">
    <source>
        <dbReference type="Proteomes" id="UP000799429"/>
    </source>
</evidence>
<keyword evidence="1" id="KW-0812">Transmembrane</keyword>
<dbReference type="OrthoDB" id="4159154at2759"/>
<evidence type="ECO:0008006" key="4">
    <source>
        <dbReference type="Google" id="ProtNLM"/>
    </source>
</evidence>
<gene>
    <name evidence="2" type="ORF">M501DRAFT_1025974</name>
</gene>
<evidence type="ECO:0000256" key="1">
    <source>
        <dbReference type="SAM" id="Phobius"/>
    </source>
</evidence>
<feature type="transmembrane region" description="Helical" evidence="1">
    <location>
        <begin position="183"/>
        <end position="206"/>
    </location>
</feature>
<feature type="transmembrane region" description="Helical" evidence="1">
    <location>
        <begin position="261"/>
        <end position="281"/>
    </location>
</feature>
<feature type="transmembrane region" description="Helical" evidence="1">
    <location>
        <begin position="212"/>
        <end position="238"/>
    </location>
</feature>
<comment type="caution">
    <text evidence="2">The sequence shown here is derived from an EMBL/GenBank/DDBJ whole genome shotgun (WGS) entry which is preliminary data.</text>
</comment>
<dbReference type="PANTHER" id="PTHR28019">
    <property type="entry name" value="CELL MEMBRANE PROTEIN YLR413W-RELATED"/>
    <property type="match status" value="1"/>
</dbReference>
<dbReference type="AlphaFoldDB" id="A0A9P4S5K2"/>
<accession>A0A9P4S5K2</accession>
<dbReference type="EMBL" id="MU006103">
    <property type="protein sequence ID" value="KAF2836544.1"/>
    <property type="molecule type" value="Genomic_DNA"/>
</dbReference>
<protein>
    <recommendedName>
        <fullName evidence="4">Sur7 protein</fullName>
    </recommendedName>
</protein>
<dbReference type="GO" id="GO:0031505">
    <property type="term" value="P:fungal-type cell wall organization"/>
    <property type="evidence" value="ECO:0007669"/>
    <property type="project" value="TreeGrafter"/>
</dbReference>
<dbReference type="InterPro" id="IPR052413">
    <property type="entry name" value="SUR7_domain"/>
</dbReference>
<dbReference type="Proteomes" id="UP000799429">
    <property type="component" value="Unassembled WGS sequence"/>
</dbReference>